<protein>
    <submittedName>
        <fullName evidence="1">Uncharacterized protein</fullName>
    </submittedName>
</protein>
<name>A0A7J5Z118_DISMA</name>
<sequence>MKGMKNRICFLSSLIASTSSKHANGGTLQEKHQLTFRDAQLNGAHKLSHVSLPAIIGVSYNPTLVGSRVVGADVLQDNRSVSVLHLWIFQLNTTSITWILVFVKQLIIFEEEDVVILQLRSLPL</sequence>
<evidence type="ECO:0000313" key="1">
    <source>
        <dbReference type="EMBL" id="KAF3855495.1"/>
    </source>
</evidence>
<dbReference type="EMBL" id="JAAKFY010000006">
    <property type="protein sequence ID" value="KAF3855495.1"/>
    <property type="molecule type" value="Genomic_DNA"/>
</dbReference>
<comment type="caution">
    <text evidence="1">The sequence shown here is derived from an EMBL/GenBank/DDBJ whole genome shotgun (WGS) entry which is preliminary data.</text>
</comment>
<gene>
    <name evidence="1" type="ORF">F7725_016218</name>
</gene>
<dbReference type="Proteomes" id="UP000518266">
    <property type="component" value="Unassembled WGS sequence"/>
</dbReference>
<accession>A0A7J5Z118</accession>
<organism evidence="1 2">
    <name type="scientific">Dissostichus mawsoni</name>
    <name type="common">Antarctic cod</name>
    <dbReference type="NCBI Taxonomy" id="36200"/>
    <lineage>
        <taxon>Eukaryota</taxon>
        <taxon>Metazoa</taxon>
        <taxon>Chordata</taxon>
        <taxon>Craniata</taxon>
        <taxon>Vertebrata</taxon>
        <taxon>Euteleostomi</taxon>
        <taxon>Actinopterygii</taxon>
        <taxon>Neopterygii</taxon>
        <taxon>Teleostei</taxon>
        <taxon>Neoteleostei</taxon>
        <taxon>Acanthomorphata</taxon>
        <taxon>Eupercaria</taxon>
        <taxon>Perciformes</taxon>
        <taxon>Notothenioidei</taxon>
        <taxon>Nototheniidae</taxon>
        <taxon>Dissostichus</taxon>
    </lineage>
</organism>
<reference evidence="1 2" key="1">
    <citation type="submission" date="2020-03" db="EMBL/GenBank/DDBJ databases">
        <title>Dissostichus mawsoni Genome sequencing and assembly.</title>
        <authorList>
            <person name="Park H."/>
        </authorList>
    </citation>
    <scope>NUCLEOTIDE SEQUENCE [LARGE SCALE GENOMIC DNA]</scope>
    <source>
        <strain evidence="1">DM0001</strain>
        <tissue evidence="1">Muscle</tissue>
    </source>
</reference>
<keyword evidence="2" id="KW-1185">Reference proteome</keyword>
<proteinExistence type="predicted"/>
<dbReference type="AlphaFoldDB" id="A0A7J5Z118"/>
<evidence type="ECO:0000313" key="2">
    <source>
        <dbReference type="Proteomes" id="UP000518266"/>
    </source>
</evidence>